<protein>
    <recommendedName>
        <fullName evidence="2">SHOCT domain-containing protein</fullName>
    </recommendedName>
</protein>
<dbReference type="Proteomes" id="UP001208567">
    <property type="component" value="Unassembled WGS sequence"/>
</dbReference>
<reference evidence="3 4" key="1">
    <citation type="journal article" date="2024" name="Int. J. Syst. Evol. Microbiol.">
        <title>Clostridium omnivorum sp. nov., isolated from anoxic soil under the treatment of reductive soil disinfestation.</title>
        <authorList>
            <person name="Ueki A."/>
            <person name="Tonouchi A."/>
            <person name="Kaku N."/>
            <person name="Honma S."/>
            <person name="Ueki K."/>
        </authorList>
    </citation>
    <scope>NUCLEOTIDE SEQUENCE [LARGE SCALE GENOMIC DNA]</scope>
    <source>
        <strain evidence="3 4">E14</strain>
    </source>
</reference>
<accession>A0ABQ5N9P0</accession>
<comment type="caution">
    <text evidence="3">The sequence shown here is derived from an EMBL/GenBank/DDBJ whole genome shotgun (WGS) entry which is preliminary data.</text>
</comment>
<evidence type="ECO:0000313" key="4">
    <source>
        <dbReference type="Proteomes" id="UP001208567"/>
    </source>
</evidence>
<evidence type="ECO:0000313" key="3">
    <source>
        <dbReference type="EMBL" id="GLC31978.1"/>
    </source>
</evidence>
<proteinExistence type="predicted"/>
<feature type="domain" description="SHOCT" evidence="2">
    <location>
        <begin position="69"/>
        <end position="95"/>
    </location>
</feature>
<keyword evidence="1" id="KW-1133">Transmembrane helix</keyword>
<dbReference type="EMBL" id="BRXR01000001">
    <property type="protein sequence ID" value="GLC31978.1"/>
    <property type="molecule type" value="Genomic_DNA"/>
</dbReference>
<keyword evidence="1" id="KW-0472">Membrane</keyword>
<feature type="transmembrane region" description="Helical" evidence="1">
    <location>
        <begin position="15"/>
        <end position="38"/>
    </location>
</feature>
<name>A0ABQ5N9P0_9CLOT</name>
<dbReference type="RefSeq" id="WP_264851291.1">
    <property type="nucleotide sequence ID" value="NZ_BRXR01000001.1"/>
</dbReference>
<evidence type="ECO:0000256" key="1">
    <source>
        <dbReference type="SAM" id="Phobius"/>
    </source>
</evidence>
<dbReference type="InterPro" id="IPR018649">
    <property type="entry name" value="SHOCT"/>
</dbReference>
<sequence length="99" mass="11220">MRFGRGYQGMYGMHFGGFMIIPCIIITLILLVVLVYLFNKLIRKKDFHGNSVNAANVPSVPTMDTTAKALEILNIRYANGEITDEEYNAKKETILHQVQ</sequence>
<organism evidence="3 4">
    <name type="scientific">Clostridium omnivorum</name>
    <dbReference type="NCBI Taxonomy" id="1604902"/>
    <lineage>
        <taxon>Bacteria</taxon>
        <taxon>Bacillati</taxon>
        <taxon>Bacillota</taxon>
        <taxon>Clostridia</taxon>
        <taxon>Eubacteriales</taxon>
        <taxon>Clostridiaceae</taxon>
        <taxon>Clostridium</taxon>
    </lineage>
</organism>
<keyword evidence="4" id="KW-1185">Reference proteome</keyword>
<dbReference type="Pfam" id="PF09851">
    <property type="entry name" value="SHOCT"/>
    <property type="match status" value="1"/>
</dbReference>
<gene>
    <name evidence="3" type="ORF">bsdE14_33880</name>
</gene>
<evidence type="ECO:0000259" key="2">
    <source>
        <dbReference type="Pfam" id="PF09851"/>
    </source>
</evidence>
<keyword evidence="1" id="KW-0812">Transmembrane</keyword>